<comment type="caution">
    <text evidence="2">The sequence shown here is derived from an EMBL/GenBank/DDBJ whole genome shotgun (WGS) entry which is preliminary data.</text>
</comment>
<dbReference type="Proteomes" id="UP001066276">
    <property type="component" value="Chromosome 11"/>
</dbReference>
<name>A0AAV7LMQ4_PLEWA</name>
<feature type="region of interest" description="Disordered" evidence="1">
    <location>
        <begin position="147"/>
        <end position="167"/>
    </location>
</feature>
<gene>
    <name evidence="2" type="ORF">NDU88_005991</name>
</gene>
<keyword evidence="3" id="KW-1185">Reference proteome</keyword>
<reference evidence="2" key="1">
    <citation type="journal article" date="2022" name="bioRxiv">
        <title>Sequencing and chromosome-scale assembly of the giantPleurodeles waltlgenome.</title>
        <authorList>
            <person name="Brown T."/>
            <person name="Elewa A."/>
            <person name="Iarovenko S."/>
            <person name="Subramanian E."/>
            <person name="Araus A.J."/>
            <person name="Petzold A."/>
            <person name="Susuki M."/>
            <person name="Suzuki K.-i.T."/>
            <person name="Hayashi T."/>
            <person name="Toyoda A."/>
            <person name="Oliveira C."/>
            <person name="Osipova E."/>
            <person name="Leigh N.D."/>
            <person name="Simon A."/>
            <person name="Yun M.H."/>
        </authorList>
    </citation>
    <scope>NUCLEOTIDE SEQUENCE</scope>
    <source>
        <strain evidence="2">20211129_DDA</strain>
        <tissue evidence="2">Liver</tissue>
    </source>
</reference>
<evidence type="ECO:0000313" key="3">
    <source>
        <dbReference type="Proteomes" id="UP001066276"/>
    </source>
</evidence>
<dbReference type="EMBL" id="JANPWB010000015">
    <property type="protein sequence ID" value="KAJ1092881.1"/>
    <property type="molecule type" value="Genomic_DNA"/>
</dbReference>
<feature type="region of interest" description="Disordered" evidence="1">
    <location>
        <begin position="40"/>
        <end position="132"/>
    </location>
</feature>
<feature type="compositionally biased region" description="Low complexity" evidence="1">
    <location>
        <begin position="68"/>
        <end position="81"/>
    </location>
</feature>
<evidence type="ECO:0000313" key="2">
    <source>
        <dbReference type="EMBL" id="KAJ1092881.1"/>
    </source>
</evidence>
<proteinExistence type="predicted"/>
<protein>
    <submittedName>
        <fullName evidence="2">Uncharacterized protein</fullName>
    </submittedName>
</protein>
<organism evidence="2 3">
    <name type="scientific">Pleurodeles waltl</name>
    <name type="common">Iberian ribbed newt</name>
    <dbReference type="NCBI Taxonomy" id="8319"/>
    <lineage>
        <taxon>Eukaryota</taxon>
        <taxon>Metazoa</taxon>
        <taxon>Chordata</taxon>
        <taxon>Craniata</taxon>
        <taxon>Vertebrata</taxon>
        <taxon>Euteleostomi</taxon>
        <taxon>Amphibia</taxon>
        <taxon>Batrachia</taxon>
        <taxon>Caudata</taxon>
        <taxon>Salamandroidea</taxon>
        <taxon>Salamandridae</taxon>
        <taxon>Pleurodelinae</taxon>
        <taxon>Pleurodeles</taxon>
    </lineage>
</organism>
<sequence>MLSARLGGPSSHPVGRASSGGQALLAHCVSVAGAEQLEGAPWTRERKRRPRLQAPPAVHHTLHHWGCEESSSNSGGEDLSSPAGREATQTVSASAGVPPKAASAKEGLSLGGKESSQRTLAGPGRPQAAPENLQHLSFLVRPQLLLPSRRKQPALGENIASSRGRSS</sequence>
<evidence type="ECO:0000256" key="1">
    <source>
        <dbReference type="SAM" id="MobiDB-lite"/>
    </source>
</evidence>
<accession>A0AAV7LMQ4</accession>
<dbReference type="AlphaFoldDB" id="A0AAV7LMQ4"/>